<dbReference type="AlphaFoldDB" id="A0A5N6PHS0"/>
<feature type="compositionally biased region" description="Polar residues" evidence="1">
    <location>
        <begin position="1"/>
        <end position="12"/>
    </location>
</feature>
<sequence length="180" mass="19572">MKARSSSLNPYATSYIPLSRRGATNESKSYDHGSTTLNQSPRYSEDHDTKPENPDNLKLKSHADFGSYGSSSHTSDLAGKQEHDVVDHDMNLAYLQMAFPDVSDESLSSVYTACRGDIEATVDMLNQLELHSGDFSENLPDSLDIGDVSEAGTSSEGGSQKLKKVVVAEGGWWNHTPSSK</sequence>
<dbReference type="InterPro" id="IPR003892">
    <property type="entry name" value="CUE"/>
</dbReference>
<protein>
    <recommendedName>
        <fullName evidence="2">CUE domain-containing protein</fullName>
    </recommendedName>
</protein>
<dbReference type="SUPFAM" id="SSF46934">
    <property type="entry name" value="UBA-like"/>
    <property type="match status" value="1"/>
</dbReference>
<dbReference type="EMBL" id="SZYD01000004">
    <property type="protein sequence ID" value="KAD6453928.1"/>
    <property type="molecule type" value="Genomic_DNA"/>
</dbReference>
<dbReference type="OrthoDB" id="769720at2759"/>
<feature type="region of interest" description="Disordered" evidence="1">
    <location>
        <begin position="141"/>
        <end position="161"/>
    </location>
</feature>
<dbReference type="PANTHER" id="PTHR37252">
    <property type="entry name" value="POLYADENYLATE-BINDING PROTEIN-INTERACTING PROTEIN 6"/>
    <property type="match status" value="1"/>
</dbReference>
<dbReference type="PROSITE" id="PS51140">
    <property type="entry name" value="CUE"/>
    <property type="match status" value="1"/>
</dbReference>
<name>A0A5N6PHS0_9ASTR</name>
<proteinExistence type="predicted"/>
<organism evidence="3 4">
    <name type="scientific">Mikania micrantha</name>
    <name type="common">bitter vine</name>
    <dbReference type="NCBI Taxonomy" id="192012"/>
    <lineage>
        <taxon>Eukaryota</taxon>
        <taxon>Viridiplantae</taxon>
        <taxon>Streptophyta</taxon>
        <taxon>Embryophyta</taxon>
        <taxon>Tracheophyta</taxon>
        <taxon>Spermatophyta</taxon>
        <taxon>Magnoliopsida</taxon>
        <taxon>eudicotyledons</taxon>
        <taxon>Gunneridae</taxon>
        <taxon>Pentapetalae</taxon>
        <taxon>asterids</taxon>
        <taxon>campanulids</taxon>
        <taxon>Asterales</taxon>
        <taxon>Asteraceae</taxon>
        <taxon>Asteroideae</taxon>
        <taxon>Heliantheae alliance</taxon>
        <taxon>Eupatorieae</taxon>
        <taxon>Mikania</taxon>
    </lineage>
</organism>
<feature type="compositionally biased region" description="Basic and acidic residues" evidence="1">
    <location>
        <begin position="43"/>
        <end position="63"/>
    </location>
</feature>
<gene>
    <name evidence="3" type="ORF">E3N88_08634</name>
</gene>
<evidence type="ECO:0000256" key="1">
    <source>
        <dbReference type="SAM" id="MobiDB-lite"/>
    </source>
</evidence>
<dbReference type="Pfam" id="PF02845">
    <property type="entry name" value="CUE"/>
    <property type="match status" value="1"/>
</dbReference>
<dbReference type="InterPro" id="IPR038981">
    <property type="entry name" value="CID5/CID6"/>
</dbReference>
<evidence type="ECO:0000313" key="4">
    <source>
        <dbReference type="Proteomes" id="UP000326396"/>
    </source>
</evidence>
<keyword evidence="4" id="KW-1185">Reference proteome</keyword>
<dbReference type="GO" id="GO:0043130">
    <property type="term" value="F:ubiquitin binding"/>
    <property type="evidence" value="ECO:0007669"/>
    <property type="project" value="InterPro"/>
</dbReference>
<reference evidence="3 4" key="1">
    <citation type="submission" date="2019-05" db="EMBL/GenBank/DDBJ databases">
        <title>Mikania micrantha, genome provides insights into the molecular mechanism of rapid growth.</title>
        <authorList>
            <person name="Liu B."/>
        </authorList>
    </citation>
    <scope>NUCLEOTIDE SEQUENCE [LARGE SCALE GENOMIC DNA]</scope>
    <source>
        <strain evidence="3">NLD-2019</strain>
        <tissue evidence="3">Leaf</tissue>
    </source>
</reference>
<feature type="domain" description="CUE" evidence="2">
    <location>
        <begin position="87"/>
        <end position="130"/>
    </location>
</feature>
<feature type="compositionally biased region" description="Polar residues" evidence="1">
    <location>
        <begin position="22"/>
        <end position="42"/>
    </location>
</feature>
<feature type="region of interest" description="Disordered" evidence="1">
    <location>
        <begin position="1"/>
        <end position="83"/>
    </location>
</feature>
<dbReference type="Proteomes" id="UP000326396">
    <property type="component" value="Linkage Group LG12"/>
</dbReference>
<dbReference type="Gene3D" id="1.10.8.10">
    <property type="entry name" value="DNA helicase RuvA subunit, C-terminal domain"/>
    <property type="match status" value="1"/>
</dbReference>
<dbReference type="InterPro" id="IPR009060">
    <property type="entry name" value="UBA-like_sf"/>
</dbReference>
<accession>A0A5N6PHS0</accession>
<evidence type="ECO:0000259" key="2">
    <source>
        <dbReference type="PROSITE" id="PS51140"/>
    </source>
</evidence>
<dbReference type="PANTHER" id="PTHR37252:SF3">
    <property type="entry name" value="POLYADENYLATE-BINDING PROTEIN-INTERACTING PROTEIN 6"/>
    <property type="match status" value="1"/>
</dbReference>
<evidence type="ECO:0000313" key="3">
    <source>
        <dbReference type="EMBL" id="KAD6453928.1"/>
    </source>
</evidence>
<comment type="caution">
    <text evidence="3">The sequence shown here is derived from an EMBL/GenBank/DDBJ whole genome shotgun (WGS) entry which is preliminary data.</text>
</comment>